<evidence type="ECO:0000313" key="3">
    <source>
        <dbReference type="EMBL" id="MDC2237651.1"/>
    </source>
</evidence>
<dbReference type="GeneID" id="60924370"/>
<dbReference type="EMBL" id="JAQNVG010000033">
    <property type="protein sequence ID" value="MDC2237651.1"/>
    <property type="molecule type" value="Genomic_DNA"/>
</dbReference>
<evidence type="ECO:0000256" key="2">
    <source>
        <dbReference type="SAM" id="Phobius"/>
    </source>
</evidence>
<dbReference type="RefSeq" id="WP_225018347.1">
    <property type="nucleotide sequence ID" value="NZ_CABJDH010000015.1"/>
</dbReference>
<proteinExistence type="predicted"/>
<gene>
    <name evidence="3" type="ORF">PO127_18085</name>
</gene>
<dbReference type="AlphaFoldDB" id="A0AAP3SIU5"/>
<comment type="caution">
    <text evidence="3">The sequence shown here is derived from an EMBL/GenBank/DDBJ whole genome shotgun (WGS) entry which is preliminary data.</text>
</comment>
<reference evidence="3" key="1">
    <citation type="submission" date="2022-10" db="EMBL/GenBank/DDBJ databases">
        <title>Human gut microbiome strain richness.</title>
        <authorList>
            <person name="Chen-Liaw A."/>
        </authorList>
    </citation>
    <scope>NUCLEOTIDE SEQUENCE</scope>
    <source>
        <strain evidence="3">1001283st1_A3_1001283B150304_161114</strain>
    </source>
</reference>
<organism evidence="3 4">
    <name type="scientific">Bacteroides thetaiotaomicron</name>
    <dbReference type="NCBI Taxonomy" id="818"/>
    <lineage>
        <taxon>Bacteria</taxon>
        <taxon>Pseudomonadati</taxon>
        <taxon>Bacteroidota</taxon>
        <taxon>Bacteroidia</taxon>
        <taxon>Bacteroidales</taxon>
        <taxon>Bacteroidaceae</taxon>
        <taxon>Bacteroides</taxon>
    </lineage>
</organism>
<evidence type="ECO:0000313" key="4">
    <source>
        <dbReference type="Proteomes" id="UP001217776"/>
    </source>
</evidence>
<keyword evidence="2" id="KW-0472">Membrane</keyword>
<feature type="region of interest" description="Disordered" evidence="1">
    <location>
        <begin position="50"/>
        <end position="72"/>
    </location>
</feature>
<keyword evidence="2" id="KW-0812">Transmembrane</keyword>
<dbReference type="Proteomes" id="UP001217776">
    <property type="component" value="Unassembled WGS sequence"/>
</dbReference>
<sequence>MNMKSDDLERLEESQEMQQLIHAAKEQYEQEKSVHPPVAYAAFAQNLRERQKDGKMKAKQEPPERETFEVKGGKRSGISPWWLVAACLLGGIIGYGISTTSDRQEAGLERLAVADTVIVVRERVDTVYREVEVPSQPLVASRSTVKSKSTGLTKEHVKQSRKAVQKAEPAFISIEFLQQQQNLPDPNSECYAANGMTVAEGNYPFHLLATVPCK</sequence>
<feature type="transmembrane region" description="Helical" evidence="2">
    <location>
        <begin position="81"/>
        <end position="98"/>
    </location>
</feature>
<name>A0AAP3SIU5_BACT4</name>
<protein>
    <submittedName>
        <fullName evidence="3">Uncharacterized protein</fullName>
    </submittedName>
</protein>
<keyword evidence="2" id="KW-1133">Transmembrane helix</keyword>
<accession>A0AAP3SIU5</accession>
<evidence type="ECO:0000256" key="1">
    <source>
        <dbReference type="SAM" id="MobiDB-lite"/>
    </source>
</evidence>